<evidence type="ECO:0000256" key="3">
    <source>
        <dbReference type="ARBA" id="ARBA00029447"/>
    </source>
</evidence>
<gene>
    <name evidence="8" type="ORF">HUK38_01245</name>
</gene>
<keyword evidence="5" id="KW-0472">Membrane</keyword>
<evidence type="ECO:0000256" key="2">
    <source>
        <dbReference type="ARBA" id="ARBA00023224"/>
    </source>
</evidence>
<reference evidence="8 9" key="1">
    <citation type="journal article" date="2020" name="Arch. Microbiol.">
        <title>The genome sequence of the giant phototrophic gammaproteobacterium Thiospirillum jenense gives insight into its physiological properties and phylogenetic relationships.</title>
        <authorList>
            <person name="Imhoff J.F."/>
            <person name="Meyer T.E."/>
            <person name="Kyndt J.A."/>
        </authorList>
    </citation>
    <scope>NUCLEOTIDE SEQUENCE [LARGE SCALE GENOMIC DNA]</scope>
    <source>
        <strain evidence="8 9">DSM 216</strain>
    </source>
</reference>
<dbReference type="PROSITE" id="PS50111">
    <property type="entry name" value="CHEMOTAXIS_TRANSDUC_2"/>
    <property type="match status" value="1"/>
</dbReference>
<dbReference type="InterPro" id="IPR003660">
    <property type="entry name" value="HAMP_dom"/>
</dbReference>
<dbReference type="CDD" id="cd06225">
    <property type="entry name" value="HAMP"/>
    <property type="match status" value="1"/>
</dbReference>
<evidence type="ECO:0000313" key="9">
    <source>
        <dbReference type="Proteomes" id="UP000548632"/>
    </source>
</evidence>
<dbReference type="FunFam" id="1.10.287.950:FF:000001">
    <property type="entry name" value="Methyl-accepting chemotaxis sensory transducer"/>
    <property type="match status" value="1"/>
</dbReference>
<comment type="caution">
    <text evidence="8">The sequence shown here is derived from an EMBL/GenBank/DDBJ whole genome shotgun (WGS) entry which is preliminary data.</text>
</comment>
<sequence>MLAIVIGIVALMVAIGIITRTSVLQRANTELTNTLETTQNLLSVIDDIMTERVKTAMSLLHKEIAIHGTAALGKEIAIGTRQVPDLLLGGQPQANRFELVDEIKKLSGSTATLFVKQQQDFVRITTNVMHDGQRAIGTVLDPNGKAMQSIRMDRAFFGQVDILGNPFLTGYTPIHDATGSVIGVSYVGYKADLEILKQSVQNSRILTQGLLIVLDDKQRIRMYSRHADEALVKTIVNDKPDTWLIETRTFAPWNYTLLAAIPKTEINTTIYSQIHIGWIIVLGLAVGLVMMMLLTVSIGRLVVRPIVDATQLASDIAKGRLDYQIHYHSNDEIGQLIQALHQMQIVLRCFVTDVTKTSQYMNTATSDLSQTTEETMQGATEQLHSTDQVAMAMTRMTTTVNEVAHHAEQAAAATQAADLETKHGLEITQTAVQSIQNLASNMLLAGNEMHELTEHSTRIGSVIDVIRGIAEQTNLLALNAAIEAARAGEQGRGFAVVADEVRTLASRTQDATKEIRSMIELLQAGAQQAETRVYDGQEQAQASVAQAEQVAVSLDQITSTVKGIHTMNEHIANAAKQQTTVAENVNNNLQHITQIADNTNIKAQRAVTAVTQLNELSSQLQHVVHRYHI</sequence>
<keyword evidence="9" id="KW-1185">Reference proteome</keyword>
<evidence type="ECO:0000256" key="1">
    <source>
        <dbReference type="ARBA" id="ARBA00004370"/>
    </source>
</evidence>
<feature type="transmembrane region" description="Helical" evidence="5">
    <location>
        <begin position="276"/>
        <end position="296"/>
    </location>
</feature>
<dbReference type="Proteomes" id="UP000548632">
    <property type="component" value="Unassembled WGS sequence"/>
</dbReference>
<comment type="subcellular location">
    <subcellularLocation>
        <location evidence="1">Membrane</location>
    </subcellularLocation>
</comment>
<dbReference type="PANTHER" id="PTHR32089">
    <property type="entry name" value="METHYL-ACCEPTING CHEMOTAXIS PROTEIN MCPB"/>
    <property type="match status" value="1"/>
</dbReference>
<dbReference type="EMBL" id="JABVCQ010000002">
    <property type="protein sequence ID" value="MBB1124856.1"/>
    <property type="molecule type" value="Genomic_DNA"/>
</dbReference>
<evidence type="ECO:0000313" key="8">
    <source>
        <dbReference type="EMBL" id="MBB1124856.1"/>
    </source>
</evidence>
<dbReference type="SMART" id="SM00304">
    <property type="entry name" value="HAMP"/>
    <property type="match status" value="1"/>
</dbReference>
<dbReference type="InterPro" id="IPR004089">
    <property type="entry name" value="MCPsignal_dom"/>
</dbReference>
<dbReference type="AlphaFoldDB" id="A0A839HBP6"/>
<dbReference type="SUPFAM" id="SSF58104">
    <property type="entry name" value="Methyl-accepting chemotaxis protein (MCP) signaling domain"/>
    <property type="match status" value="1"/>
</dbReference>
<evidence type="ECO:0000259" key="7">
    <source>
        <dbReference type="PROSITE" id="PS50885"/>
    </source>
</evidence>
<dbReference type="GO" id="GO:0007165">
    <property type="term" value="P:signal transduction"/>
    <property type="evidence" value="ECO:0007669"/>
    <property type="project" value="UniProtKB-KW"/>
</dbReference>
<accession>A0A839HBP6</accession>
<dbReference type="Pfam" id="PF00015">
    <property type="entry name" value="MCPsignal"/>
    <property type="match status" value="1"/>
</dbReference>
<dbReference type="GO" id="GO:0006935">
    <property type="term" value="P:chemotaxis"/>
    <property type="evidence" value="ECO:0007669"/>
    <property type="project" value="UniProtKB-ARBA"/>
</dbReference>
<dbReference type="Pfam" id="PF17201">
    <property type="entry name" value="Cache_3-Cache_2"/>
    <property type="match status" value="1"/>
</dbReference>
<protein>
    <submittedName>
        <fullName evidence="8">Cache 3/Cache 2 fusion domain-containing protein</fullName>
    </submittedName>
</protein>
<evidence type="ECO:0000256" key="5">
    <source>
        <dbReference type="SAM" id="Phobius"/>
    </source>
</evidence>
<dbReference type="CDD" id="cd11386">
    <property type="entry name" value="MCP_signal"/>
    <property type="match status" value="1"/>
</dbReference>
<feature type="domain" description="Methyl-accepting transducer" evidence="6">
    <location>
        <begin position="357"/>
        <end position="593"/>
    </location>
</feature>
<dbReference type="SMART" id="SM00283">
    <property type="entry name" value="MA"/>
    <property type="match status" value="1"/>
</dbReference>
<dbReference type="SUPFAM" id="SSF103190">
    <property type="entry name" value="Sensory domain-like"/>
    <property type="match status" value="1"/>
</dbReference>
<dbReference type="InterPro" id="IPR029151">
    <property type="entry name" value="Sensor-like_sf"/>
</dbReference>
<organism evidence="8 9">
    <name type="scientific">Thiospirillum jenense</name>
    <dbReference type="NCBI Taxonomy" id="1653858"/>
    <lineage>
        <taxon>Bacteria</taxon>
        <taxon>Pseudomonadati</taxon>
        <taxon>Pseudomonadota</taxon>
        <taxon>Gammaproteobacteria</taxon>
        <taxon>Chromatiales</taxon>
        <taxon>Chromatiaceae</taxon>
        <taxon>Thiospirillum</taxon>
    </lineage>
</organism>
<name>A0A839HBP6_9GAMM</name>
<comment type="similarity">
    <text evidence="3">Belongs to the methyl-accepting chemotaxis (MCP) protein family.</text>
</comment>
<dbReference type="GO" id="GO:0016020">
    <property type="term" value="C:membrane"/>
    <property type="evidence" value="ECO:0007669"/>
    <property type="project" value="UniProtKB-SubCell"/>
</dbReference>
<keyword evidence="5" id="KW-1133">Transmembrane helix</keyword>
<dbReference type="PROSITE" id="PS50885">
    <property type="entry name" value="HAMP"/>
    <property type="match status" value="1"/>
</dbReference>
<dbReference type="PANTHER" id="PTHR32089:SF120">
    <property type="entry name" value="METHYL-ACCEPTING CHEMOTAXIS PROTEIN TLPQ"/>
    <property type="match status" value="1"/>
</dbReference>
<evidence type="ECO:0000259" key="6">
    <source>
        <dbReference type="PROSITE" id="PS50111"/>
    </source>
</evidence>
<dbReference type="Pfam" id="PF00672">
    <property type="entry name" value="HAMP"/>
    <property type="match status" value="1"/>
</dbReference>
<keyword evidence="5" id="KW-0812">Transmembrane</keyword>
<evidence type="ECO:0000256" key="4">
    <source>
        <dbReference type="PROSITE-ProRule" id="PRU00284"/>
    </source>
</evidence>
<dbReference type="InterPro" id="IPR033462">
    <property type="entry name" value="Cache_3-Cache_2"/>
</dbReference>
<dbReference type="Gene3D" id="1.10.287.950">
    <property type="entry name" value="Methyl-accepting chemotaxis protein"/>
    <property type="match status" value="1"/>
</dbReference>
<proteinExistence type="inferred from homology"/>
<feature type="domain" description="HAMP" evidence="7">
    <location>
        <begin position="300"/>
        <end position="352"/>
    </location>
</feature>
<keyword evidence="2 4" id="KW-0807">Transducer</keyword>